<dbReference type="GO" id="GO:0009733">
    <property type="term" value="P:response to auxin"/>
    <property type="evidence" value="ECO:0007669"/>
    <property type="project" value="InterPro"/>
</dbReference>
<organism evidence="2 3">
    <name type="scientific">Solanum commersonii</name>
    <name type="common">Commerson's wild potato</name>
    <name type="synonym">Commerson's nightshade</name>
    <dbReference type="NCBI Taxonomy" id="4109"/>
    <lineage>
        <taxon>Eukaryota</taxon>
        <taxon>Viridiplantae</taxon>
        <taxon>Streptophyta</taxon>
        <taxon>Embryophyta</taxon>
        <taxon>Tracheophyta</taxon>
        <taxon>Spermatophyta</taxon>
        <taxon>Magnoliopsida</taxon>
        <taxon>eudicotyledons</taxon>
        <taxon>Gunneridae</taxon>
        <taxon>Pentapetalae</taxon>
        <taxon>asterids</taxon>
        <taxon>lamiids</taxon>
        <taxon>Solanales</taxon>
        <taxon>Solanaceae</taxon>
        <taxon>Solanoideae</taxon>
        <taxon>Solaneae</taxon>
        <taxon>Solanum</taxon>
    </lineage>
</organism>
<protein>
    <submittedName>
        <fullName evidence="2">Uncharacterized protein</fullName>
    </submittedName>
</protein>
<dbReference type="Pfam" id="PF02519">
    <property type="entry name" value="Auxin_inducible"/>
    <property type="match status" value="2"/>
</dbReference>
<name>A0A9J5X4F0_SOLCO</name>
<sequence>TTNQKHIAKILKKILQFSRRSNFKFALDDWEDEAALLPFPKDVNEGHFVVHAIDDGKQRRFIVELSYLVDPGFVRLLEQAEEEFGFEQGVLAIPCRHKRISNCMIILKLIMRKLKSTHLQLIPKYSNKHQFDVVEMETPRANNEVVPNDVKEGHFAIFSVNPEEEPKRFIVGLHCLTNPSFLKLLKQAEDEYGFQQKGVLEVPCSAAELETILGASALHTEDWIA</sequence>
<dbReference type="InterPro" id="IPR003676">
    <property type="entry name" value="SAUR_fam"/>
</dbReference>
<comment type="similarity">
    <text evidence="1">Belongs to the ARG7 family.</text>
</comment>
<reference evidence="2 3" key="1">
    <citation type="submission" date="2020-09" db="EMBL/GenBank/DDBJ databases">
        <title>De no assembly of potato wild relative species, Solanum commersonii.</title>
        <authorList>
            <person name="Cho K."/>
        </authorList>
    </citation>
    <scope>NUCLEOTIDE SEQUENCE [LARGE SCALE GENOMIC DNA]</scope>
    <source>
        <strain evidence="2">LZ3.2</strain>
        <tissue evidence="2">Leaf</tissue>
    </source>
</reference>
<dbReference type="AlphaFoldDB" id="A0A9J5X4F0"/>
<dbReference type="PANTHER" id="PTHR31374:SF408">
    <property type="entry name" value="SAUR FAMILY PROTEIN"/>
    <property type="match status" value="1"/>
</dbReference>
<evidence type="ECO:0000313" key="2">
    <source>
        <dbReference type="EMBL" id="KAG5583003.1"/>
    </source>
</evidence>
<evidence type="ECO:0000256" key="1">
    <source>
        <dbReference type="ARBA" id="ARBA00006974"/>
    </source>
</evidence>
<accession>A0A9J5X4F0</accession>
<proteinExistence type="inferred from homology"/>
<comment type="caution">
    <text evidence="2">The sequence shown here is derived from an EMBL/GenBank/DDBJ whole genome shotgun (WGS) entry which is preliminary data.</text>
</comment>
<dbReference type="PANTHER" id="PTHR31374">
    <property type="entry name" value="AUXIN-INDUCED PROTEIN-LIKE-RELATED"/>
    <property type="match status" value="1"/>
</dbReference>
<feature type="non-terminal residue" evidence="2">
    <location>
        <position position="225"/>
    </location>
</feature>
<dbReference type="Proteomes" id="UP000824120">
    <property type="component" value="Chromosome 10"/>
</dbReference>
<keyword evidence="3" id="KW-1185">Reference proteome</keyword>
<dbReference type="OrthoDB" id="1930622at2759"/>
<gene>
    <name evidence="2" type="ORF">H5410_053630</name>
</gene>
<evidence type="ECO:0000313" key="3">
    <source>
        <dbReference type="Proteomes" id="UP000824120"/>
    </source>
</evidence>
<dbReference type="EMBL" id="JACXVP010000010">
    <property type="protein sequence ID" value="KAG5583003.1"/>
    <property type="molecule type" value="Genomic_DNA"/>
</dbReference>